<keyword evidence="3" id="KW-1185">Reference proteome</keyword>
<keyword evidence="1" id="KW-0812">Transmembrane</keyword>
<organism evidence="2 3">
    <name type="scientific">Bambusicola thoracicus</name>
    <name type="common">Chinese bamboo-partridge</name>
    <name type="synonym">Perdix thoracica</name>
    <dbReference type="NCBI Taxonomy" id="9083"/>
    <lineage>
        <taxon>Eukaryota</taxon>
        <taxon>Metazoa</taxon>
        <taxon>Chordata</taxon>
        <taxon>Craniata</taxon>
        <taxon>Vertebrata</taxon>
        <taxon>Euteleostomi</taxon>
        <taxon>Archelosauria</taxon>
        <taxon>Archosauria</taxon>
        <taxon>Dinosauria</taxon>
        <taxon>Saurischia</taxon>
        <taxon>Theropoda</taxon>
        <taxon>Coelurosauria</taxon>
        <taxon>Aves</taxon>
        <taxon>Neognathae</taxon>
        <taxon>Galloanserae</taxon>
        <taxon>Galliformes</taxon>
        <taxon>Phasianidae</taxon>
        <taxon>Perdicinae</taxon>
        <taxon>Bambusicola</taxon>
    </lineage>
</organism>
<evidence type="ECO:0000313" key="2">
    <source>
        <dbReference type="EMBL" id="POI19041.1"/>
    </source>
</evidence>
<dbReference type="AlphaFoldDB" id="A0A2P4S4K2"/>
<accession>A0A2P4S4K2</accession>
<protein>
    <submittedName>
        <fullName evidence="2">Uncharacterized protein</fullName>
    </submittedName>
</protein>
<name>A0A2P4S4K2_BAMTH</name>
<dbReference type="EMBL" id="PPHD01110720">
    <property type="protein sequence ID" value="POI19041.1"/>
    <property type="molecule type" value="Genomic_DNA"/>
</dbReference>
<evidence type="ECO:0000256" key="1">
    <source>
        <dbReference type="SAM" id="Phobius"/>
    </source>
</evidence>
<sequence>MQTPHTTHQQGCLHSVCSLRAPSMFAAWPRVFPACLLHASACSLHALCMYFACFLHALRMSLHTLCMLTACTLHSLYVFMACSLHTVHSLYLHALCMHFEHANSTQGMCTVCSLHVHCVLFAHHALHTLCIIHYMHIARSQHVPCMHFAHSSALCMFPACTLHVPCMLPSHSLHTHVPNCMLCMHPTTTAHTHTAMAPSSTAQHSTAALPAQRCTPFIASTVRLYAGGVGLEGCEHGGAHPRGTEQFLHSLL</sequence>
<reference evidence="2 3" key="1">
    <citation type="submission" date="2018-01" db="EMBL/GenBank/DDBJ databases">
        <title>Comparison of the Chinese Bamboo Partridge and Red Junglefowl genome sequences highlights the importance of demography in genome evolution.</title>
        <authorList>
            <person name="Tiley G.P."/>
            <person name="Kimball R.T."/>
            <person name="Braun E.L."/>
            <person name="Burleigh J.G."/>
        </authorList>
    </citation>
    <scope>NUCLEOTIDE SEQUENCE [LARGE SCALE GENOMIC DNA]</scope>
    <source>
        <strain evidence="2">RTK389</strain>
        <tissue evidence="2">Blood</tissue>
    </source>
</reference>
<feature type="transmembrane region" description="Helical" evidence="1">
    <location>
        <begin position="62"/>
        <end position="80"/>
    </location>
</feature>
<keyword evidence="1" id="KW-0472">Membrane</keyword>
<gene>
    <name evidence="2" type="ORF">CIB84_017215</name>
</gene>
<keyword evidence="1" id="KW-1133">Transmembrane helix</keyword>
<evidence type="ECO:0000313" key="3">
    <source>
        <dbReference type="Proteomes" id="UP000237246"/>
    </source>
</evidence>
<proteinExistence type="predicted"/>
<feature type="transmembrane region" description="Helical" evidence="1">
    <location>
        <begin position="31"/>
        <end position="55"/>
    </location>
</feature>
<comment type="caution">
    <text evidence="2">The sequence shown here is derived from an EMBL/GenBank/DDBJ whole genome shotgun (WGS) entry which is preliminary data.</text>
</comment>
<dbReference type="Proteomes" id="UP000237246">
    <property type="component" value="Unassembled WGS sequence"/>
</dbReference>